<organism evidence="9 10">
    <name type="scientific">Candidatus Borkfalkia ceftriaxoniphila</name>
    <dbReference type="NCBI Taxonomy" id="2508949"/>
    <lineage>
        <taxon>Bacteria</taxon>
        <taxon>Bacillati</taxon>
        <taxon>Bacillota</taxon>
        <taxon>Clostridia</taxon>
        <taxon>Christensenellales</taxon>
        <taxon>Christensenellaceae</taxon>
        <taxon>Candidatus Borkfalkia</taxon>
    </lineage>
</organism>
<name>A0A4Q2KH03_9FIRM</name>
<feature type="transmembrane region" description="Helical" evidence="7">
    <location>
        <begin position="110"/>
        <end position="131"/>
    </location>
</feature>
<dbReference type="EMBL" id="SDOZ01000002">
    <property type="protein sequence ID" value="RXZ62281.1"/>
    <property type="molecule type" value="Genomic_DNA"/>
</dbReference>
<dbReference type="PANTHER" id="PTHR43744">
    <property type="entry name" value="ABC TRANSPORTER PERMEASE PROTEIN MG189-RELATED-RELATED"/>
    <property type="match status" value="1"/>
</dbReference>
<comment type="similarity">
    <text evidence="7">Belongs to the binding-protein-dependent transport system permease family.</text>
</comment>
<comment type="subcellular location">
    <subcellularLocation>
        <location evidence="1 7">Cell membrane</location>
        <topology evidence="1 7">Multi-pass membrane protein</topology>
    </subcellularLocation>
</comment>
<dbReference type="CDD" id="cd06261">
    <property type="entry name" value="TM_PBP2"/>
    <property type="match status" value="1"/>
</dbReference>
<dbReference type="InterPro" id="IPR000515">
    <property type="entry name" value="MetI-like"/>
</dbReference>
<keyword evidence="5 7" id="KW-1133">Transmembrane helix</keyword>
<dbReference type="PANTHER" id="PTHR43744:SF8">
    <property type="entry name" value="SN-GLYCEROL-3-PHOSPHATE TRANSPORT SYSTEM PERMEASE PROTEIN UGPE"/>
    <property type="match status" value="1"/>
</dbReference>
<dbReference type="GO" id="GO:0055085">
    <property type="term" value="P:transmembrane transport"/>
    <property type="evidence" value="ECO:0007669"/>
    <property type="project" value="InterPro"/>
</dbReference>
<dbReference type="PROSITE" id="PS50928">
    <property type="entry name" value="ABC_TM1"/>
    <property type="match status" value="1"/>
</dbReference>
<accession>A0A4Q2KH03</accession>
<evidence type="ECO:0000256" key="1">
    <source>
        <dbReference type="ARBA" id="ARBA00004651"/>
    </source>
</evidence>
<proteinExistence type="inferred from homology"/>
<dbReference type="GO" id="GO:0005886">
    <property type="term" value="C:plasma membrane"/>
    <property type="evidence" value="ECO:0007669"/>
    <property type="project" value="UniProtKB-SubCell"/>
</dbReference>
<evidence type="ECO:0000256" key="5">
    <source>
        <dbReference type="ARBA" id="ARBA00022989"/>
    </source>
</evidence>
<dbReference type="RefSeq" id="WP_129225837.1">
    <property type="nucleotide sequence ID" value="NZ_SDOZ01000002.1"/>
</dbReference>
<evidence type="ECO:0000259" key="8">
    <source>
        <dbReference type="PROSITE" id="PS50928"/>
    </source>
</evidence>
<evidence type="ECO:0000256" key="7">
    <source>
        <dbReference type="RuleBase" id="RU363032"/>
    </source>
</evidence>
<feature type="transmembrane region" description="Helical" evidence="7">
    <location>
        <begin position="143"/>
        <end position="165"/>
    </location>
</feature>
<keyword evidence="6 7" id="KW-0472">Membrane</keyword>
<feature type="transmembrane region" description="Helical" evidence="7">
    <location>
        <begin position="249"/>
        <end position="271"/>
    </location>
</feature>
<protein>
    <submittedName>
        <fullName evidence="9">Carbohydrate ABC transporter permease</fullName>
    </submittedName>
</protein>
<evidence type="ECO:0000256" key="3">
    <source>
        <dbReference type="ARBA" id="ARBA00022475"/>
    </source>
</evidence>
<comment type="caution">
    <text evidence="9">The sequence shown here is derived from an EMBL/GenBank/DDBJ whole genome shotgun (WGS) entry which is preliminary data.</text>
</comment>
<evidence type="ECO:0000313" key="9">
    <source>
        <dbReference type="EMBL" id="RXZ62281.1"/>
    </source>
</evidence>
<dbReference type="Pfam" id="PF00528">
    <property type="entry name" value="BPD_transp_1"/>
    <property type="match status" value="1"/>
</dbReference>
<evidence type="ECO:0000256" key="4">
    <source>
        <dbReference type="ARBA" id="ARBA00022692"/>
    </source>
</evidence>
<dbReference type="Proteomes" id="UP000291269">
    <property type="component" value="Unassembled WGS sequence"/>
</dbReference>
<keyword evidence="3" id="KW-1003">Cell membrane</keyword>
<dbReference type="SUPFAM" id="SSF161098">
    <property type="entry name" value="MetI-like"/>
    <property type="match status" value="1"/>
</dbReference>
<evidence type="ECO:0000256" key="6">
    <source>
        <dbReference type="ARBA" id="ARBA00023136"/>
    </source>
</evidence>
<evidence type="ECO:0000256" key="2">
    <source>
        <dbReference type="ARBA" id="ARBA00022448"/>
    </source>
</evidence>
<dbReference type="InterPro" id="IPR035906">
    <property type="entry name" value="MetI-like_sf"/>
</dbReference>
<dbReference type="Gene3D" id="1.10.3720.10">
    <property type="entry name" value="MetI-like"/>
    <property type="match status" value="1"/>
</dbReference>
<keyword evidence="10" id="KW-1185">Reference proteome</keyword>
<feature type="transmembrane region" description="Helical" evidence="7">
    <location>
        <begin position="12"/>
        <end position="39"/>
    </location>
</feature>
<feature type="domain" description="ABC transmembrane type-1" evidence="8">
    <location>
        <begin position="74"/>
        <end position="266"/>
    </location>
</feature>
<keyword evidence="2 7" id="KW-0813">Transport</keyword>
<evidence type="ECO:0000313" key="10">
    <source>
        <dbReference type="Proteomes" id="UP000291269"/>
    </source>
</evidence>
<dbReference type="OrthoDB" id="9793448at2"/>
<feature type="transmembrane region" description="Helical" evidence="7">
    <location>
        <begin position="186"/>
        <end position="211"/>
    </location>
</feature>
<feature type="transmembrane region" description="Helical" evidence="7">
    <location>
        <begin position="77"/>
        <end position="98"/>
    </location>
</feature>
<reference evidence="9 10" key="1">
    <citation type="journal article" date="2019" name="Gut">
        <title>Antibiotics-induced monodominance of a novel gut bacterial order.</title>
        <authorList>
            <person name="Hildebrand F."/>
            <person name="Moitinho-Silva L."/>
            <person name="Blasche S."/>
            <person name="Jahn M.T."/>
            <person name="Gossmann T.I."/>
            <person name="Heuerta-Cepas J."/>
            <person name="Hercog R."/>
            <person name="Luetge M."/>
            <person name="Bahram M."/>
            <person name="Pryszlak A."/>
            <person name="Alves R.J."/>
            <person name="Waszak S.M."/>
            <person name="Zhu A."/>
            <person name="Ye L."/>
            <person name="Costea P.I."/>
            <person name="Aalvink S."/>
            <person name="Belzer C."/>
            <person name="Forslund S.K."/>
            <person name="Sunagawa S."/>
            <person name="Hentschel U."/>
            <person name="Merten C."/>
            <person name="Patil K.R."/>
            <person name="Benes V."/>
            <person name="Bork P."/>
        </authorList>
    </citation>
    <scope>NUCLEOTIDE SEQUENCE [LARGE SCALE GENOMIC DNA]</scope>
    <source>
        <strain evidence="9 10">HDS1380</strain>
    </source>
</reference>
<gene>
    <name evidence="9" type="ORF">ESZ91_07765</name>
</gene>
<keyword evidence="4 7" id="KW-0812">Transmembrane</keyword>
<dbReference type="AlphaFoldDB" id="A0A4Q2KH03"/>
<sequence>MLKHKKHGIEGAVAQTLLYLSLAVIIALVLMPIVITFLYSLKLPYEHMMSIWRWPSDPQWGYYGEAFHGIWGNMFNSLIVCVVTTIGVVFFSSATAYVFSRHHFFGKEVLFSLVLALMMVPSVLTMTPSYLTVLKLGLFNTRWALILPGIAGGQVGAIFLFRTFFSQQPASLFESATLDGANDLVLYAKITLPLAVPVLIIQGLGTFSLMYNDFLWPTLVVRNDAIQTLMPRLKYLAESVNMTKPGVAYAMYLLAGVPLAITSLIGLKYFINGDFASGMKL</sequence>